<comment type="caution">
    <text evidence="7">The sequence shown here is derived from an EMBL/GenBank/DDBJ whole genome shotgun (WGS) entry which is preliminary data.</text>
</comment>
<dbReference type="Proteomes" id="UP000718630">
    <property type="component" value="Unassembled WGS sequence"/>
</dbReference>
<evidence type="ECO:0000256" key="2">
    <source>
        <dbReference type="ARBA" id="ARBA00007118"/>
    </source>
</evidence>
<evidence type="ECO:0000256" key="4">
    <source>
        <dbReference type="ARBA" id="ARBA00022643"/>
    </source>
</evidence>
<reference evidence="7" key="1">
    <citation type="submission" date="2020-04" db="EMBL/GenBank/DDBJ databases">
        <title>Deep metagenomics examines the oral microbiome during advanced dental caries in children, revealing novel taxa and co-occurrences with host molecules.</title>
        <authorList>
            <person name="Baker J.L."/>
            <person name="Morton J.T."/>
            <person name="Dinis M."/>
            <person name="Alvarez R."/>
            <person name="Tran N.C."/>
            <person name="Knight R."/>
            <person name="Edlund A."/>
        </authorList>
    </citation>
    <scope>NUCLEOTIDE SEQUENCE</scope>
    <source>
        <strain evidence="7">JCVI_32_bin.64</strain>
    </source>
</reference>
<evidence type="ECO:0000256" key="5">
    <source>
        <dbReference type="ARBA" id="ARBA00023002"/>
    </source>
</evidence>
<dbReference type="InterPro" id="IPR000415">
    <property type="entry name" value="Nitroreductase-like"/>
</dbReference>
<evidence type="ECO:0000256" key="1">
    <source>
        <dbReference type="ARBA" id="ARBA00001917"/>
    </source>
</evidence>
<accession>A0A929N4P0</accession>
<dbReference type="EMBL" id="JABZFZ010000432">
    <property type="protein sequence ID" value="MBF0940679.1"/>
    <property type="molecule type" value="Genomic_DNA"/>
</dbReference>
<evidence type="ECO:0000256" key="3">
    <source>
        <dbReference type="ARBA" id="ARBA00022630"/>
    </source>
</evidence>
<proteinExistence type="inferred from homology"/>
<keyword evidence="5" id="KW-0560">Oxidoreductase</keyword>
<gene>
    <name evidence="7" type="ORF">HXK03_07385</name>
</gene>
<dbReference type="InterPro" id="IPR029479">
    <property type="entry name" value="Nitroreductase"/>
</dbReference>
<feature type="domain" description="Nitroreductase" evidence="6">
    <location>
        <begin position="1"/>
        <end position="184"/>
    </location>
</feature>
<sequence>LADASAAPSWSNTRPFALALATGERADRLRAAYTEEFDRTLDVQHRKPLAAAKLVLSGHAPDGDYKVWKHYPEDLRPHQIEVARLLYGAYGVERHDHEGRDRANRRNAAAFDAPVIGFAFVHKGLMPFSALDAGLMLQTLWLSAKAHGVDSCPLGILAAWRRPVDAEFDVPRNYALITGFALGYADQEAPVNAFRAPRRPVSLIQGR</sequence>
<organism evidence="7 8">
    <name type="scientific">Schaalia georgiae</name>
    <dbReference type="NCBI Taxonomy" id="52768"/>
    <lineage>
        <taxon>Bacteria</taxon>
        <taxon>Bacillati</taxon>
        <taxon>Actinomycetota</taxon>
        <taxon>Actinomycetes</taxon>
        <taxon>Actinomycetales</taxon>
        <taxon>Actinomycetaceae</taxon>
        <taxon>Schaalia</taxon>
    </lineage>
</organism>
<evidence type="ECO:0000259" key="6">
    <source>
        <dbReference type="Pfam" id="PF00881"/>
    </source>
</evidence>
<comment type="similarity">
    <text evidence="2">Belongs to the nitroreductase family.</text>
</comment>
<dbReference type="GO" id="GO:0016491">
    <property type="term" value="F:oxidoreductase activity"/>
    <property type="evidence" value="ECO:0007669"/>
    <property type="project" value="UniProtKB-KW"/>
</dbReference>
<name>A0A929N4P0_9ACTO</name>
<dbReference type="SUPFAM" id="SSF55469">
    <property type="entry name" value="FMN-dependent nitroreductase-like"/>
    <property type="match status" value="1"/>
</dbReference>
<feature type="non-terminal residue" evidence="7">
    <location>
        <position position="1"/>
    </location>
</feature>
<dbReference type="PANTHER" id="PTHR43673">
    <property type="entry name" value="NAD(P)H NITROREDUCTASE YDGI-RELATED"/>
    <property type="match status" value="1"/>
</dbReference>
<protein>
    <submittedName>
        <fullName evidence="7">Nitroreductase family protein</fullName>
    </submittedName>
</protein>
<dbReference type="Pfam" id="PF00881">
    <property type="entry name" value="Nitroreductase"/>
    <property type="match status" value="1"/>
</dbReference>
<comment type="cofactor">
    <cofactor evidence="1">
        <name>FMN</name>
        <dbReference type="ChEBI" id="CHEBI:58210"/>
    </cofactor>
</comment>
<keyword evidence="4" id="KW-0288">FMN</keyword>
<dbReference type="AlphaFoldDB" id="A0A929N4P0"/>
<dbReference type="PANTHER" id="PTHR43673:SF2">
    <property type="entry name" value="NITROREDUCTASE"/>
    <property type="match status" value="1"/>
</dbReference>
<keyword evidence="3" id="KW-0285">Flavoprotein</keyword>
<dbReference type="Gene3D" id="3.40.109.10">
    <property type="entry name" value="NADH Oxidase"/>
    <property type="match status" value="1"/>
</dbReference>
<evidence type="ECO:0000313" key="8">
    <source>
        <dbReference type="Proteomes" id="UP000718630"/>
    </source>
</evidence>
<evidence type="ECO:0000313" key="7">
    <source>
        <dbReference type="EMBL" id="MBF0940679.1"/>
    </source>
</evidence>